<dbReference type="PROSITE" id="PS50887">
    <property type="entry name" value="GGDEF"/>
    <property type="match status" value="1"/>
</dbReference>
<feature type="region of interest" description="Disordered" evidence="1">
    <location>
        <begin position="55"/>
        <end position="79"/>
    </location>
</feature>
<dbReference type="InterPro" id="IPR001633">
    <property type="entry name" value="EAL_dom"/>
</dbReference>
<feature type="domain" description="EAL" evidence="2">
    <location>
        <begin position="365"/>
        <end position="621"/>
    </location>
</feature>
<gene>
    <name evidence="4" type="ORF">ABFB10_20055</name>
</gene>
<dbReference type="Proteomes" id="UP001428774">
    <property type="component" value="Unassembled WGS sequence"/>
</dbReference>
<dbReference type="Gene3D" id="3.30.70.270">
    <property type="match status" value="1"/>
</dbReference>
<dbReference type="PANTHER" id="PTHR33121:SF70">
    <property type="entry name" value="SIGNALING PROTEIN YKOW"/>
    <property type="match status" value="1"/>
</dbReference>
<dbReference type="SMART" id="SM00267">
    <property type="entry name" value="GGDEF"/>
    <property type="match status" value="1"/>
</dbReference>
<name>A0AAW9SN34_9RHOB</name>
<accession>A0AAW9SN34</accession>
<evidence type="ECO:0000259" key="2">
    <source>
        <dbReference type="PROSITE" id="PS50883"/>
    </source>
</evidence>
<dbReference type="Pfam" id="PF00563">
    <property type="entry name" value="EAL"/>
    <property type="match status" value="1"/>
</dbReference>
<dbReference type="SUPFAM" id="SSF55073">
    <property type="entry name" value="Nucleotide cyclase"/>
    <property type="match status" value="1"/>
</dbReference>
<dbReference type="InterPro" id="IPR000160">
    <property type="entry name" value="GGDEF_dom"/>
</dbReference>
<reference evidence="4 5" key="1">
    <citation type="submission" date="2024-05" db="EMBL/GenBank/DDBJ databases">
        <title>Genome sequence of Ponticoccus litoralis KCCM 90028.</title>
        <authorList>
            <person name="Kim J.M."/>
            <person name="Lee J.K."/>
            <person name="Choi B.J."/>
            <person name="Bayburt H."/>
            <person name="Baek J.H."/>
            <person name="Jeon C.O."/>
        </authorList>
    </citation>
    <scope>NUCLEOTIDE SEQUENCE [LARGE SCALE GENOMIC DNA]</scope>
    <source>
        <strain evidence="4 5">KCCM 90028</strain>
    </source>
</reference>
<dbReference type="InterPro" id="IPR035919">
    <property type="entry name" value="EAL_sf"/>
</dbReference>
<comment type="caution">
    <text evidence="4">The sequence shown here is derived from an EMBL/GenBank/DDBJ whole genome shotgun (WGS) entry which is preliminary data.</text>
</comment>
<dbReference type="SUPFAM" id="SSF141868">
    <property type="entry name" value="EAL domain-like"/>
    <property type="match status" value="1"/>
</dbReference>
<dbReference type="PANTHER" id="PTHR33121">
    <property type="entry name" value="CYCLIC DI-GMP PHOSPHODIESTERASE PDEF"/>
    <property type="match status" value="1"/>
</dbReference>
<dbReference type="NCBIfam" id="TIGR00254">
    <property type="entry name" value="GGDEF"/>
    <property type="match status" value="1"/>
</dbReference>
<organism evidence="4 5">
    <name type="scientific">Ponticoccus litoralis</name>
    <dbReference type="NCBI Taxonomy" id="422297"/>
    <lineage>
        <taxon>Bacteria</taxon>
        <taxon>Pseudomonadati</taxon>
        <taxon>Pseudomonadota</taxon>
        <taxon>Alphaproteobacteria</taxon>
        <taxon>Rhodobacterales</taxon>
        <taxon>Roseobacteraceae</taxon>
        <taxon>Ponticoccus</taxon>
    </lineage>
</organism>
<keyword evidence="5" id="KW-1185">Reference proteome</keyword>
<dbReference type="InterPro" id="IPR043128">
    <property type="entry name" value="Rev_trsase/Diguanyl_cyclase"/>
</dbReference>
<protein>
    <submittedName>
        <fullName evidence="4">EAL domain-containing protein</fullName>
    </submittedName>
</protein>
<dbReference type="CDD" id="cd01948">
    <property type="entry name" value="EAL"/>
    <property type="match status" value="1"/>
</dbReference>
<proteinExistence type="predicted"/>
<dbReference type="RefSeq" id="WP_347167859.1">
    <property type="nucleotide sequence ID" value="NZ_JBDNCH010000002.1"/>
</dbReference>
<feature type="compositionally biased region" description="Acidic residues" evidence="1">
    <location>
        <begin position="61"/>
        <end position="71"/>
    </location>
</feature>
<evidence type="ECO:0000259" key="3">
    <source>
        <dbReference type="PROSITE" id="PS50887"/>
    </source>
</evidence>
<dbReference type="AlphaFoldDB" id="A0AAW9SN34"/>
<evidence type="ECO:0000313" key="4">
    <source>
        <dbReference type="EMBL" id="MEN9062930.1"/>
    </source>
</evidence>
<dbReference type="InterPro" id="IPR050706">
    <property type="entry name" value="Cyclic-di-GMP_PDE-like"/>
</dbReference>
<dbReference type="SMART" id="SM00052">
    <property type="entry name" value="EAL"/>
    <property type="match status" value="1"/>
</dbReference>
<dbReference type="Gene3D" id="3.20.20.450">
    <property type="entry name" value="EAL domain"/>
    <property type="match status" value="1"/>
</dbReference>
<dbReference type="EMBL" id="JBDNCH010000002">
    <property type="protein sequence ID" value="MEN9062930.1"/>
    <property type="molecule type" value="Genomic_DNA"/>
</dbReference>
<feature type="domain" description="GGDEF" evidence="3">
    <location>
        <begin position="223"/>
        <end position="357"/>
    </location>
</feature>
<sequence length="638" mass="68282">MSGSALPGRDDRAAALLHLVRQGVSTAGSMMRALVPVEDVVIVTWLEVARDDVPGARSEDGVADGSDEGADDAPGRGPGRAALHRLACRHLLAAIAGTQPPGMAPGPDGSMACTAPLGGDTAFLCSFDTEGGEIMGVVALRAPAAVRPADTGPLLEKMARAARLVGLHLGGVISKVELELDLIAARQQINRLERLNRTDPLTGLQNKTAFEAGYQARIGAAQDPLALIILDVDHFKSVNDLYGHQFGDSYLRTLSLALGFALPESAEIGRIGGDEFAILLDIPKRGAGYLEAVMKRCRTAILRATATLGKPDLGKVSMGAAIFPDHARDGTTLYELADSALYISKSDGRGAQTVFDPARHQAFNPRAIGRRFRQAAHDGLIRPYYQPIYDLRTGACHGVEMLARWGDADFGLMTPEQFPGIFLDHENAELLTHVLTARALSDLSDLRQRNPARPTLSINVTSFDLINPEFVFDLQALLSDNPGIDWDSIVIEVTETIMMGAPNGQIFRSLEELRRRGARVALDDFGTGYGGLRHLSGWPIDCIKIDRSFVNRMSESETDAAIVEALLTLAGRSGLTVVAEGVETEAQLQRLQAMGCRLVQGYLLSAPAPADRLDALIRPLDLGAFAAAGAPTLVRREG</sequence>
<dbReference type="Pfam" id="PF00990">
    <property type="entry name" value="GGDEF"/>
    <property type="match status" value="1"/>
</dbReference>
<evidence type="ECO:0000256" key="1">
    <source>
        <dbReference type="SAM" id="MobiDB-lite"/>
    </source>
</evidence>
<dbReference type="GO" id="GO:0071111">
    <property type="term" value="F:cyclic-guanylate-specific phosphodiesterase activity"/>
    <property type="evidence" value="ECO:0007669"/>
    <property type="project" value="InterPro"/>
</dbReference>
<evidence type="ECO:0000313" key="5">
    <source>
        <dbReference type="Proteomes" id="UP001428774"/>
    </source>
</evidence>
<dbReference type="InterPro" id="IPR029787">
    <property type="entry name" value="Nucleotide_cyclase"/>
</dbReference>
<dbReference type="CDD" id="cd01949">
    <property type="entry name" value="GGDEF"/>
    <property type="match status" value="1"/>
</dbReference>
<dbReference type="PROSITE" id="PS50883">
    <property type="entry name" value="EAL"/>
    <property type="match status" value="1"/>
</dbReference>